<proteinExistence type="predicted"/>
<keyword evidence="2" id="KW-1185">Reference proteome</keyword>
<gene>
    <name evidence="1" type="ORF">OPT61_g1508</name>
</gene>
<accession>A0ACC2IQ71</accession>
<protein>
    <submittedName>
        <fullName evidence="1">Uncharacterized protein</fullName>
    </submittedName>
</protein>
<evidence type="ECO:0000313" key="1">
    <source>
        <dbReference type="EMBL" id="KAJ8117257.1"/>
    </source>
</evidence>
<dbReference type="Proteomes" id="UP001153331">
    <property type="component" value="Unassembled WGS sequence"/>
</dbReference>
<dbReference type="EMBL" id="JAPHNI010000060">
    <property type="protein sequence ID" value="KAJ8117257.1"/>
    <property type="molecule type" value="Genomic_DNA"/>
</dbReference>
<sequence>MTTPVNERPEPTYNMDSATHGPAMHQQRSSDDDGTYVGEDLSHQHSNASAQANPPRLATGSRPRSGTHLTVDTQYDYPHHMQSPSQTREQASRLDDDLAVLQIERGIIDAEALERGNSVSRSMQRVRSRRDEPIDDFDAATNPLHEQAARYKPPENPTTKFSIFFKKLHNSSWIVRYFTYIAPLVLLILIPLLIGIFAFPDANVGGVELMWFSIWLMIVWLTLWAGRLLAKLLPWPIGLVSSLFTNNSKKWRDMGKQLELPATLFFWWLAIEVSFLPTMTHHNIDASKNGTTQPWQGTMNKVLVSFFVGFVLNFVEKIIIQLIAISFHLRTYQDRIELNKFQIGSLVKLYTYSKQKIAMEDSEFERNDQGPSGARTPGQLIGDAQRNIKEGFNKFGDIAGKVAGDFTGRQVTSSNHPSQVVIQLLSTNSGGQVLARRLYRTFARPETETVHADDLKNAFESDEEADAAFSMFDKDMNGDISMEELEAVCVEIGRERKSITASLKDLDSVVGKLDDVFMFIVLIITIIVFISLISTSASGVLTSAGSTLLALSWLFSATAQEFLQSCIFVFIKHPYDVGDRVQIYGNSGDLGLGDDYFVKEIALFYTEFKKMQGHVVQAPNSYLNTLFILNHRRSGALAEAVPIIIKFGTTLEQIDNLRTMLLEFVTSEKREYQTNILTELRAVKEVHWLEMNVVFFYKSNWQNELLRLQRRNKFICALTMSIQECGIEGPRMRYPGQKESFPVYLQNLQNNPTPGVGQNGNPDNPSGQINNQSQDAPFVPAADGSSDVNHTAGRTRSGSILRQPGQPRGESIAAMGKRVDFSLGMRGMVDDPSGDVLDDRDIAARQRATVVRVTSPSRSQDRARSSQDTAHTGHSTGIQRVGTNSSLGARERTHRNRFFSRSRHGDEEIGMANIPEGDYDSTPAGSEKIDPRSGLVSPQAVRSSEDNRATASSGALHPVTSMTSDRSFAAPARPMNVCMLSNVSLDTANYGSDCGKEPVGANAIRKRFQRDDAAAICHLHIGQAGTQLGNSAWELYLLEHGLKADGRPDPDAKELNEGGSFETFFTETGNGKYVPRSIFVDLDPSPIDEIRTGTYRQLFHPELLISGKEDAANNYARGHYTIGKEMVDGVIEKIRRVADNCSSLQGFLIFHSFGGGTGSGFGALLLERLSTDYGKKCKLEFAVYPAPRVSTSVVEPYNAVLSTHSTIENSDCTFLVDNEAVYDICRRSLDIPRPNYEHLNRLIAQVVSSITSSLRFDGALNVDLNEFQTNLVPYPRIHYPLISYAPVISAKKSSHESFKVSDLTFQCFEPNNQMVVCDPRNGKYMAVALLYRGDIVPRDCTAAAGALKAKSSFNLVEWCPTGFKLGINYTKPISVPGSELASVDRSVSMLSNTTAIAEAWSRLDHKFDLMYSKRAFVHWYVGEGMEEGEFSEAREDLAALEKDYEEVAADSLEDEIEEGEY</sequence>
<evidence type="ECO:0000313" key="2">
    <source>
        <dbReference type="Proteomes" id="UP001153331"/>
    </source>
</evidence>
<organism evidence="1 2">
    <name type="scientific">Boeremia exigua</name>
    <dbReference type="NCBI Taxonomy" id="749465"/>
    <lineage>
        <taxon>Eukaryota</taxon>
        <taxon>Fungi</taxon>
        <taxon>Dikarya</taxon>
        <taxon>Ascomycota</taxon>
        <taxon>Pezizomycotina</taxon>
        <taxon>Dothideomycetes</taxon>
        <taxon>Pleosporomycetidae</taxon>
        <taxon>Pleosporales</taxon>
        <taxon>Pleosporineae</taxon>
        <taxon>Didymellaceae</taxon>
        <taxon>Boeremia</taxon>
    </lineage>
</organism>
<reference evidence="1" key="1">
    <citation type="submission" date="2022-11" db="EMBL/GenBank/DDBJ databases">
        <title>Genome Sequence of Boeremia exigua.</title>
        <authorList>
            <person name="Buettner E."/>
        </authorList>
    </citation>
    <scope>NUCLEOTIDE SEQUENCE</scope>
    <source>
        <strain evidence="1">CU02</strain>
    </source>
</reference>
<comment type="caution">
    <text evidence="1">The sequence shown here is derived from an EMBL/GenBank/DDBJ whole genome shotgun (WGS) entry which is preliminary data.</text>
</comment>
<name>A0ACC2IQ71_9PLEO</name>